<dbReference type="SUPFAM" id="SSF48498">
    <property type="entry name" value="Tetracyclin repressor-like, C-terminal domain"/>
    <property type="match status" value="1"/>
</dbReference>
<dbReference type="EMBL" id="RQGH01000023">
    <property type="protein sequence ID" value="TGL67526.1"/>
    <property type="molecule type" value="Genomic_DNA"/>
</dbReference>
<keyword evidence="1" id="KW-0805">Transcription regulation</keyword>
<reference evidence="6" key="1">
    <citation type="journal article" date="2019" name="PLoS Negl. Trop. Dis.">
        <title>Revisiting the worldwide diversity of Leptospira species in the environment.</title>
        <authorList>
            <person name="Vincent A.T."/>
            <person name="Schiettekatte O."/>
            <person name="Bourhy P."/>
            <person name="Veyrier F.J."/>
            <person name="Picardeau M."/>
        </authorList>
    </citation>
    <scope>NUCLEOTIDE SEQUENCE [LARGE SCALE GENOMIC DNA]</scope>
    <source>
        <strain evidence="6">201702451</strain>
    </source>
</reference>
<dbReference type="Proteomes" id="UP000297567">
    <property type="component" value="Unassembled WGS sequence"/>
</dbReference>
<accession>A0A4Z1A7P0</accession>
<protein>
    <submittedName>
        <fullName evidence="6">TetR/AcrR family transcriptional regulator</fullName>
    </submittedName>
</protein>
<comment type="caution">
    <text evidence="6">The sequence shown here is derived from an EMBL/GenBank/DDBJ whole genome shotgun (WGS) entry which is preliminary data.</text>
</comment>
<dbReference type="Gene3D" id="1.10.357.10">
    <property type="entry name" value="Tetracycline Repressor, domain 2"/>
    <property type="match status" value="1"/>
</dbReference>
<evidence type="ECO:0000313" key="6">
    <source>
        <dbReference type="EMBL" id="TGL67526.1"/>
    </source>
</evidence>
<dbReference type="InterPro" id="IPR001647">
    <property type="entry name" value="HTH_TetR"/>
</dbReference>
<evidence type="ECO:0000256" key="3">
    <source>
        <dbReference type="ARBA" id="ARBA00023163"/>
    </source>
</evidence>
<evidence type="ECO:0000256" key="4">
    <source>
        <dbReference type="PROSITE-ProRule" id="PRU00335"/>
    </source>
</evidence>
<proteinExistence type="predicted"/>
<dbReference type="PANTHER" id="PTHR43479">
    <property type="entry name" value="ACREF/ENVCD OPERON REPRESSOR-RELATED"/>
    <property type="match status" value="1"/>
</dbReference>
<keyword evidence="2 4" id="KW-0238">DNA-binding</keyword>
<gene>
    <name evidence="6" type="ORF">EHQ62_08990</name>
</gene>
<evidence type="ECO:0000256" key="1">
    <source>
        <dbReference type="ARBA" id="ARBA00023015"/>
    </source>
</evidence>
<dbReference type="AlphaFoldDB" id="A0A4Z1A7P0"/>
<dbReference type="GO" id="GO:0003677">
    <property type="term" value="F:DNA binding"/>
    <property type="evidence" value="ECO:0007669"/>
    <property type="project" value="UniProtKB-UniRule"/>
</dbReference>
<dbReference type="RefSeq" id="WP_135642038.1">
    <property type="nucleotide sequence ID" value="NZ_RQGH01000023.1"/>
</dbReference>
<name>A0A4Z1A7P0_9LEPT</name>
<dbReference type="PANTHER" id="PTHR43479:SF11">
    <property type="entry name" value="ACREF_ENVCD OPERON REPRESSOR-RELATED"/>
    <property type="match status" value="1"/>
</dbReference>
<evidence type="ECO:0000256" key="2">
    <source>
        <dbReference type="ARBA" id="ARBA00023125"/>
    </source>
</evidence>
<feature type="domain" description="HTH tetR-type" evidence="5">
    <location>
        <begin position="15"/>
        <end position="75"/>
    </location>
</feature>
<keyword evidence="3" id="KW-0804">Transcription</keyword>
<dbReference type="Pfam" id="PF00440">
    <property type="entry name" value="TetR_N"/>
    <property type="match status" value="1"/>
</dbReference>
<organism evidence="6 7">
    <name type="scientific">Leptospira jelokensis</name>
    <dbReference type="NCBI Taxonomy" id="2484931"/>
    <lineage>
        <taxon>Bacteria</taxon>
        <taxon>Pseudomonadati</taxon>
        <taxon>Spirochaetota</taxon>
        <taxon>Spirochaetia</taxon>
        <taxon>Leptospirales</taxon>
        <taxon>Leptospiraceae</taxon>
        <taxon>Leptospira</taxon>
    </lineage>
</organism>
<sequence length="214" mass="24431">MIQERRKVKKGYHHGNLREAILNESILWIRKKGVESLSLREIAKKIGVTHSAPNKHFAKKETLLASLIEMGFEQFKQALIEGKKDIIKNPKEAFIGMGIAYVKFANENPEIYRLMFSNHIDDISAYPACEKAGFEAFEVLLSTVILLQEKGIIKKGDPKEISYLIWSFTHGYVMLQLDKRLSGIESKQKQPMTKGYEATLFENMMNHMGLGLLT</sequence>
<dbReference type="InterPro" id="IPR009057">
    <property type="entry name" value="Homeodomain-like_sf"/>
</dbReference>
<dbReference type="PROSITE" id="PS50977">
    <property type="entry name" value="HTH_TETR_2"/>
    <property type="match status" value="1"/>
</dbReference>
<dbReference type="InterPro" id="IPR050624">
    <property type="entry name" value="HTH-type_Tx_Regulator"/>
</dbReference>
<dbReference type="OrthoDB" id="9179041at2"/>
<evidence type="ECO:0000313" key="7">
    <source>
        <dbReference type="Proteomes" id="UP000297567"/>
    </source>
</evidence>
<dbReference type="InterPro" id="IPR036271">
    <property type="entry name" value="Tet_transcr_reg_TetR-rel_C_sf"/>
</dbReference>
<dbReference type="InterPro" id="IPR025996">
    <property type="entry name" value="MT1864/Rv1816-like_C"/>
</dbReference>
<feature type="DNA-binding region" description="H-T-H motif" evidence="4">
    <location>
        <begin position="38"/>
        <end position="57"/>
    </location>
</feature>
<keyword evidence="7" id="KW-1185">Reference proteome</keyword>
<dbReference type="Pfam" id="PF13305">
    <property type="entry name" value="TetR_C_33"/>
    <property type="match status" value="1"/>
</dbReference>
<dbReference type="SUPFAM" id="SSF46689">
    <property type="entry name" value="Homeodomain-like"/>
    <property type="match status" value="1"/>
</dbReference>
<evidence type="ECO:0000259" key="5">
    <source>
        <dbReference type="PROSITE" id="PS50977"/>
    </source>
</evidence>